<dbReference type="Pfam" id="PF00664">
    <property type="entry name" value="ABC_membrane"/>
    <property type="match status" value="2"/>
</dbReference>
<evidence type="ECO:0000313" key="16">
    <source>
        <dbReference type="Proteomes" id="UP001149165"/>
    </source>
</evidence>
<feature type="transmembrane region" description="Helical" evidence="12">
    <location>
        <begin position="1074"/>
        <end position="1092"/>
    </location>
</feature>
<dbReference type="EMBL" id="JAPQKH010000002">
    <property type="protein sequence ID" value="KAJ5113970.1"/>
    <property type="molecule type" value="Genomic_DNA"/>
</dbReference>
<comment type="caution">
    <text evidence="15">The sequence shown here is derived from an EMBL/GenBank/DDBJ whole genome shotgun (WGS) entry which is preliminary data.</text>
</comment>
<feature type="transmembrane region" description="Helical" evidence="12">
    <location>
        <begin position="557"/>
        <end position="585"/>
    </location>
</feature>
<keyword evidence="4 12" id="KW-0812">Transmembrane</keyword>
<dbReference type="InterPro" id="IPR050173">
    <property type="entry name" value="ABC_transporter_C-like"/>
</dbReference>
<feature type="transmembrane region" description="Helical" evidence="12">
    <location>
        <begin position="446"/>
        <end position="464"/>
    </location>
</feature>
<dbReference type="PANTHER" id="PTHR24223:SF456">
    <property type="entry name" value="MULTIDRUG RESISTANCE-ASSOCIATED PROTEIN LETHAL(2)03659"/>
    <property type="match status" value="1"/>
</dbReference>
<reference evidence="15" key="2">
    <citation type="journal article" date="2023" name="IMA Fungus">
        <title>Comparative genomic study of the Penicillium genus elucidates a diverse pangenome and 15 lateral gene transfer events.</title>
        <authorList>
            <person name="Petersen C."/>
            <person name="Sorensen T."/>
            <person name="Nielsen M.R."/>
            <person name="Sondergaard T.E."/>
            <person name="Sorensen J.L."/>
            <person name="Fitzpatrick D.A."/>
            <person name="Frisvad J.C."/>
            <person name="Nielsen K.L."/>
        </authorList>
    </citation>
    <scope>NUCLEOTIDE SEQUENCE</scope>
    <source>
        <strain evidence="15">IBT 30069</strain>
    </source>
</reference>
<evidence type="ECO:0000259" key="14">
    <source>
        <dbReference type="PROSITE" id="PS50929"/>
    </source>
</evidence>
<evidence type="ECO:0000256" key="9">
    <source>
        <dbReference type="ARBA" id="ARBA00023136"/>
    </source>
</evidence>
<evidence type="ECO:0000259" key="13">
    <source>
        <dbReference type="PROSITE" id="PS50893"/>
    </source>
</evidence>
<feature type="domain" description="ABC transporter" evidence="13">
    <location>
        <begin position="1273"/>
        <end position="1542"/>
    </location>
</feature>
<evidence type="ECO:0000313" key="15">
    <source>
        <dbReference type="EMBL" id="KAJ5113970.1"/>
    </source>
</evidence>
<evidence type="ECO:0000256" key="12">
    <source>
        <dbReference type="SAM" id="Phobius"/>
    </source>
</evidence>
<evidence type="ECO:0000256" key="8">
    <source>
        <dbReference type="ARBA" id="ARBA00022989"/>
    </source>
</evidence>
<dbReference type="OrthoDB" id="6500128at2759"/>
<dbReference type="InterPro" id="IPR036640">
    <property type="entry name" value="ABC1_TM_sf"/>
</dbReference>
<dbReference type="Pfam" id="PF00005">
    <property type="entry name" value="ABC_tran"/>
    <property type="match status" value="2"/>
</dbReference>
<dbReference type="InterPro" id="IPR003593">
    <property type="entry name" value="AAA+_ATPase"/>
</dbReference>
<dbReference type="InterPro" id="IPR003439">
    <property type="entry name" value="ABC_transporter-like_ATP-bd"/>
</dbReference>
<dbReference type="CDD" id="cd03244">
    <property type="entry name" value="ABCC_MRP_domain2"/>
    <property type="match status" value="1"/>
</dbReference>
<dbReference type="SMART" id="SM00382">
    <property type="entry name" value="AAA"/>
    <property type="match status" value="2"/>
</dbReference>
<evidence type="ECO:0000256" key="3">
    <source>
        <dbReference type="ARBA" id="ARBA00022448"/>
    </source>
</evidence>
<feature type="transmembrane region" description="Helical" evidence="12">
    <location>
        <begin position="996"/>
        <end position="1020"/>
    </location>
</feature>
<keyword evidence="9 12" id="KW-0472">Membrane</keyword>
<dbReference type="PROSITE" id="PS00211">
    <property type="entry name" value="ABC_TRANSPORTER_1"/>
    <property type="match status" value="1"/>
</dbReference>
<proteinExistence type="inferred from homology"/>
<dbReference type="Gene3D" id="1.20.1560.10">
    <property type="entry name" value="ABC transporter type 1, transmembrane domain"/>
    <property type="match status" value="2"/>
</dbReference>
<name>A0A9W9KPX4_9EURO</name>
<dbReference type="FunFam" id="1.20.1560.10:FF:000013">
    <property type="entry name" value="ABC transporter C family member 2"/>
    <property type="match status" value="1"/>
</dbReference>
<reference evidence="15" key="1">
    <citation type="submission" date="2022-11" db="EMBL/GenBank/DDBJ databases">
        <authorList>
            <person name="Petersen C."/>
        </authorList>
    </citation>
    <scope>NUCLEOTIDE SEQUENCE</scope>
    <source>
        <strain evidence="15">IBT 30069</strain>
    </source>
</reference>
<dbReference type="SUPFAM" id="SSF52540">
    <property type="entry name" value="P-loop containing nucleoside triphosphate hydrolases"/>
    <property type="match status" value="2"/>
</dbReference>
<dbReference type="SUPFAM" id="SSF90123">
    <property type="entry name" value="ABC transporter transmembrane region"/>
    <property type="match status" value="2"/>
</dbReference>
<feature type="transmembrane region" description="Helical" evidence="12">
    <location>
        <begin position="135"/>
        <end position="155"/>
    </location>
</feature>
<dbReference type="PROSITE" id="PS50929">
    <property type="entry name" value="ABC_TM1F"/>
    <property type="match status" value="2"/>
</dbReference>
<dbReference type="Proteomes" id="UP001149165">
    <property type="component" value="Unassembled WGS sequence"/>
</dbReference>
<dbReference type="PROSITE" id="PS50893">
    <property type="entry name" value="ABC_TRANSPORTER_2"/>
    <property type="match status" value="2"/>
</dbReference>
<feature type="transmembrane region" description="Helical" evidence="12">
    <location>
        <begin position="1098"/>
        <end position="1118"/>
    </location>
</feature>
<sequence>MPNNTENSAILSLVANSLGLVGVAVCSISALKSIFRQIIRNTKASSYERIPEIYEDRDGPATSRSVHYLSDGFLRQVGAVLVLSGTMVTLSRAVLTTDKVERPFMVEQWLQFSAWVLQWSAILTEPLSTIRFRMACHTSIGCALWMAMAFSEISAQYKLLAFDKAQVVLATVQFSLSLLAAALALSIPRRPDVLRNGTIVDRQFTTSALGRLTFSWVEPFMNLAVRKESVDMEDFAELDYDSRSKHLHASLNEQRNSDYRTETSQTLWKTLIRCHQSAFVLQFIMAVSVSFLSFLPQIALLGTLRALETRSQSPAQSTQVLICVLGFGLSTISSSIVDVWLSWISTSRLALKISAQLAVVIFDKATHLKNVKEPVHSTGVPQEKTDEDCQDSGASKHTRQSTINLMGVDVKRIADFASFNYFLYQCPLKLAVACTILANLVGWQGLLAGLSALVIATPLNTYAARKYSQSQAGIMGARDDKMAVIVEALRGIRQIKFASLESSWEEKINAFRDTELRAQWRAFIWQTALYALSLFSPLMLSAAALGAYAVVNGGLSASVAFTAVSVFSSIEITLATFPEGIAWLVDCVISMRRLAEFLSLPENTYQVIPADEISFVNTTISWPSGADEESIEGRFLLHDITMKLPKNGLSVISGPTGSGKSLLLSSILGECDVLNGCIQAPPRPAFQEHFHGNDGQWIIESAMAYVSQTPWIENGSIKNNILFGLPCDSERYQNVLFACALDKDLTILSDGDLTEVGAQGVNISGGQKWRISLARALYSRAGILVMDDVFSAVDIHTARHLLDHAVTGQLTRGRTRVLVTHHTAICLSAIDYAVHLDNGRLSYAKTGDELRREGGHQIPILQPLDTEFDHSISIDTTQSPEATNVLHRMPSQPPSEVEDREDGAKKPARQLVKDERRANGAIKWKVYKGYFAHSVNIWFCAILLTVYLGYSGLMIVRAWWLNVWTSHQSVPEQAMTLMHQAVNQITVQKIQLDDDIAFSIAVYVGISLLACITGSLRVYLMFHVSLRASRNLLRGLLHAILRAPLRWLDTVPLGRLLNRFSSDFVIIDSQMGTALGNTIFCAIEAIGAVFAGGLVNPVLAILTGIIVIVSLSFSRKYLASAREVNRLGSTAKSPIFVQFESMLSGLDTIRAFGRSAEYISRIQTTVDRHAQAYWHGLLLNRWLAFRMEMMGFLFTFSTMVLVSFAKGITASVAGFAISFALRYTAVTARAIRVYVTLEMALNSTERVQEYSEIAVENSDGIDPPATWPTEGRLEVSNLVVGYAPDLPPVLQGLNFSAEPNQRIGVVGRTGAGKSSLALALFRFLEARQGNILVDGLDIAKVKLHHLRSRLAIIPQDPVLFSGTVRSNLDPFGQHDDMELHSALDQVNWGGGSPTLKSFTDESAIFGIASNSSVSSGSTRYSSHEPLRKTISLLDQPISQGGQNLSQGQRQLLCLARAIISRPKIMVLDEATSAVDGDTDDFIQQSIRSEFGRNSTLLVIAHRISTIADFDRILVLDAGKAVEFGPPRDLMTIEGGVFRSLVEENGDREALENMIFG</sequence>
<dbReference type="GO" id="GO:0005737">
    <property type="term" value="C:cytoplasm"/>
    <property type="evidence" value="ECO:0007669"/>
    <property type="project" value="UniProtKB-ARBA"/>
</dbReference>
<dbReference type="InterPro" id="IPR027417">
    <property type="entry name" value="P-loop_NTPase"/>
</dbReference>
<dbReference type="CDD" id="cd18604">
    <property type="entry name" value="ABC_6TM_VMR1_D2_like"/>
    <property type="match status" value="1"/>
</dbReference>
<feature type="transmembrane region" description="Helical" evidence="12">
    <location>
        <begin position="1191"/>
        <end position="1221"/>
    </location>
</feature>
<evidence type="ECO:0000256" key="6">
    <source>
        <dbReference type="ARBA" id="ARBA00022741"/>
    </source>
</evidence>
<dbReference type="GO" id="GO:0016887">
    <property type="term" value="F:ATP hydrolysis activity"/>
    <property type="evidence" value="ECO:0007669"/>
    <property type="project" value="InterPro"/>
</dbReference>
<feature type="transmembrane region" description="Helical" evidence="12">
    <location>
        <begin position="167"/>
        <end position="187"/>
    </location>
</feature>
<dbReference type="Gene3D" id="3.40.50.300">
    <property type="entry name" value="P-loop containing nucleotide triphosphate hydrolases"/>
    <property type="match status" value="2"/>
</dbReference>
<evidence type="ECO:0000256" key="11">
    <source>
        <dbReference type="SAM" id="MobiDB-lite"/>
    </source>
</evidence>
<organism evidence="15 16">
    <name type="scientific">Penicillium angulare</name>
    <dbReference type="NCBI Taxonomy" id="116970"/>
    <lineage>
        <taxon>Eukaryota</taxon>
        <taxon>Fungi</taxon>
        <taxon>Dikarya</taxon>
        <taxon>Ascomycota</taxon>
        <taxon>Pezizomycotina</taxon>
        <taxon>Eurotiomycetes</taxon>
        <taxon>Eurotiomycetidae</taxon>
        <taxon>Eurotiales</taxon>
        <taxon>Aspergillaceae</taxon>
        <taxon>Penicillium</taxon>
    </lineage>
</organism>
<evidence type="ECO:0000256" key="1">
    <source>
        <dbReference type="ARBA" id="ARBA00004141"/>
    </source>
</evidence>
<keyword evidence="5" id="KW-0677">Repeat</keyword>
<keyword evidence="6" id="KW-0547">Nucleotide-binding</keyword>
<dbReference type="GO" id="GO:0140359">
    <property type="term" value="F:ABC-type transporter activity"/>
    <property type="evidence" value="ECO:0007669"/>
    <property type="project" value="InterPro"/>
</dbReference>
<dbReference type="GO" id="GO:0005524">
    <property type="term" value="F:ATP binding"/>
    <property type="evidence" value="ECO:0007669"/>
    <property type="project" value="UniProtKB-KW"/>
</dbReference>
<feature type="region of interest" description="Disordered" evidence="11">
    <location>
        <begin position="375"/>
        <end position="396"/>
    </location>
</feature>
<feature type="transmembrane region" description="Helical" evidence="12">
    <location>
        <begin position="527"/>
        <end position="551"/>
    </location>
</feature>
<feature type="transmembrane region" description="Helical" evidence="12">
    <location>
        <begin position="935"/>
        <end position="960"/>
    </location>
</feature>
<dbReference type="FunFam" id="3.40.50.300:FF:000825">
    <property type="entry name" value="ABC bile acid transporter"/>
    <property type="match status" value="1"/>
</dbReference>
<feature type="domain" description="ABC transporter" evidence="13">
    <location>
        <begin position="613"/>
        <end position="863"/>
    </location>
</feature>
<keyword evidence="8 12" id="KW-1133">Transmembrane helix</keyword>
<comment type="similarity">
    <text evidence="2">Belongs to the ABC transporter superfamily. ABCC family. Conjugate transporter (TC 3.A.1.208) subfamily.</text>
</comment>
<gene>
    <name evidence="15" type="ORF">N7456_002504</name>
</gene>
<dbReference type="GO" id="GO:0016020">
    <property type="term" value="C:membrane"/>
    <property type="evidence" value="ECO:0007669"/>
    <property type="project" value="UniProtKB-SubCell"/>
</dbReference>
<feature type="transmembrane region" description="Helical" evidence="12">
    <location>
        <begin position="421"/>
        <end position="440"/>
    </location>
</feature>
<accession>A0A9W9KPX4</accession>
<keyword evidence="3" id="KW-0813">Transport</keyword>
<feature type="transmembrane region" description="Helical" evidence="12">
    <location>
        <begin position="319"/>
        <end position="343"/>
    </location>
</feature>
<dbReference type="PANTHER" id="PTHR24223">
    <property type="entry name" value="ATP-BINDING CASSETTE SUB-FAMILY C"/>
    <property type="match status" value="1"/>
</dbReference>
<dbReference type="InterPro" id="IPR017871">
    <property type="entry name" value="ABC_transporter-like_CS"/>
</dbReference>
<evidence type="ECO:0000256" key="4">
    <source>
        <dbReference type="ARBA" id="ARBA00022692"/>
    </source>
</evidence>
<protein>
    <submittedName>
        <fullName evidence="15">Uncharacterized protein</fullName>
    </submittedName>
</protein>
<dbReference type="CDD" id="cd18596">
    <property type="entry name" value="ABC_6TM_VMR1_D1_like"/>
    <property type="match status" value="1"/>
</dbReference>
<feature type="transmembrane region" description="Helical" evidence="12">
    <location>
        <begin position="12"/>
        <end position="31"/>
    </location>
</feature>
<comment type="subcellular location">
    <subcellularLocation>
        <location evidence="1">Membrane</location>
        <topology evidence="1">Multi-pass membrane protein</topology>
    </subcellularLocation>
</comment>
<evidence type="ECO:0000256" key="5">
    <source>
        <dbReference type="ARBA" id="ARBA00022737"/>
    </source>
</evidence>
<evidence type="ECO:0000256" key="2">
    <source>
        <dbReference type="ARBA" id="ARBA00009726"/>
    </source>
</evidence>
<evidence type="ECO:0000256" key="7">
    <source>
        <dbReference type="ARBA" id="ARBA00022840"/>
    </source>
</evidence>
<keyword evidence="16" id="KW-1185">Reference proteome</keyword>
<feature type="domain" description="ABC transmembrane type-1" evidence="14">
    <location>
        <begin position="284"/>
        <end position="570"/>
    </location>
</feature>
<feature type="transmembrane region" description="Helical" evidence="12">
    <location>
        <begin position="73"/>
        <end position="94"/>
    </location>
</feature>
<keyword evidence="10" id="KW-0325">Glycoprotein</keyword>
<dbReference type="InterPro" id="IPR011527">
    <property type="entry name" value="ABC1_TM_dom"/>
</dbReference>
<evidence type="ECO:0000256" key="10">
    <source>
        <dbReference type="ARBA" id="ARBA00023180"/>
    </source>
</evidence>
<feature type="domain" description="ABC transmembrane type-1" evidence="14">
    <location>
        <begin position="941"/>
        <end position="1239"/>
    </location>
</feature>
<feature type="transmembrane region" description="Helical" evidence="12">
    <location>
        <begin position="278"/>
        <end position="299"/>
    </location>
</feature>
<feature type="region of interest" description="Disordered" evidence="11">
    <location>
        <begin position="879"/>
        <end position="908"/>
    </location>
</feature>
<keyword evidence="7" id="KW-0067">ATP-binding</keyword>
<dbReference type="CDD" id="cd03250">
    <property type="entry name" value="ABCC_MRP_domain1"/>
    <property type="match status" value="1"/>
</dbReference>